<name>A0A4Z2F441_9TELE</name>
<sequence length="85" mass="9240">MDGVEAPEGDELQVALSLSEWKEKEMELGGDKRPTVFLLEIPQNPEAGPRLLHPGVEAGPRLLHPGVEVSLVSGCRCRVRKEGVV</sequence>
<accession>A0A4Z2F441</accession>
<dbReference type="AlphaFoldDB" id="A0A4Z2F441"/>
<evidence type="ECO:0000313" key="1">
    <source>
        <dbReference type="EMBL" id="TNN35444.1"/>
    </source>
</evidence>
<proteinExistence type="predicted"/>
<dbReference type="Proteomes" id="UP000314294">
    <property type="component" value="Unassembled WGS sequence"/>
</dbReference>
<keyword evidence="2" id="KW-1185">Reference proteome</keyword>
<protein>
    <submittedName>
        <fullName evidence="1">Uncharacterized protein</fullName>
    </submittedName>
</protein>
<reference evidence="1 2" key="1">
    <citation type="submission" date="2019-03" db="EMBL/GenBank/DDBJ databases">
        <title>First draft genome of Liparis tanakae, snailfish: a comprehensive survey of snailfish specific genes.</title>
        <authorList>
            <person name="Kim W."/>
            <person name="Song I."/>
            <person name="Jeong J.-H."/>
            <person name="Kim D."/>
            <person name="Kim S."/>
            <person name="Ryu S."/>
            <person name="Song J.Y."/>
            <person name="Lee S.K."/>
        </authorList>
    </citation>
    <scope>NUCLEOTIDE SEQUENCE [LARGE SCALE GENOMIC DNA]</scope>
    <source>
        <tissue evidence="1">Muscle</tissue>
    </source>
</reference>
<comment type="caution">
    <text evidence="1">The sequence shown here is derived from an EMBL/GenBank/DDBJ whole genome shotgun (WGS) entry which is preliminary data.</text>
</comment>
<dbReference type="EMBL" id="SRLO01001768">
    <property type="protein sequence ID" value="TNN35444.1"/>
    <property type="molecule type" value="Genomic_DNA"/>
</dbReference>
<organism evidence="1 2">
    <name type="scientific">Liparis tanakae</name>
    <name type="common">Tanaka's snailfish</name>
    <dbReference type="NCBI Taxonomy" id="230148"/>
    <lineage>
        <taxon>Eukaryota</taxon>
        <taxon>Metazoa</taxon>
        <taxon>Chordata</taxon>
        <taxon>Craniata</taxon>
        <taxon>Vertebrata</taxon>
        <taxon>Euteleostomi</taxon>
        <taxon>Actinopterygii</taxon>
        <taxon>Neopterygii</taxon>
        <taxon>Teleostei</taxon>
        <taxon>Neoteleostei</taxon>
        <taxon>Acanthomorphata</taxon>
        <taxon>Eupercaria</taxon>
        <taxon>Perciformes</taxon>
        <taxon>Cottioidei</taxon>
        <taxon>Cottales</taxon>
        <taxon>Liparidae</taxon>
        <taxon>Liparis</taxon>
    </lineage>
</organism>
<evidence type="ECO:0000313" key="2">
    <source>
        <dbReference type="Proteomes" id="UP000314294"/>
    </source>
</evidence>
<gene>
    <name evidence="1" type="ORF">EYF80_054391</name>
</gene>